<keyword evidence="4" id="KW-0645">Protease</keyword>
<dbReference type="InterPro" id="IPR001394">
    <property type="entry name" value="Peptidase_C19_UCH"/>
</dbReference>
<feature type="compositionally biased region" description="Basic and acidic residues" evidence="8">
    <location>
        <begin position="992"/>
        <end position="1001"/>
    </location>
</feature>
<dbReference type="Pfam" id="PF00443">
    <property type="entry name" value="UCH"/>
    <property type="match status" value="1"/>
</dbReference>
<protein>
    <recommendedName>
        <fullName evidence="3">ubiquitinyl hydrolase 1</fullName>
        <ecNumber evidence="3">3.4.19.12</ecNumber>
    </recommendedName>
</protein>
<evidence type="ECO:0000256" key="2">
    <source>
        <dbReference type="ARBA" id="ARBA00009085"/>
    </source>
</evidence>
<sequence length="1250" mass="135130">MPDPTLPVLPTLKRPRSSSNPPSPTGSSSSKKAASEDTNGSPVPALEGSVRLEESMTGIEDHAGEAVGKDAARTDVDGDGGEWVKMTEDVHLDGGSKGEGADGGERAKRLGKEKYVELYNELLGSSPPPFYAFNRYYIIPAKLRDDLKSAAFSDEAESASSAVKLDMAPLLADLEGEEVYVIDNQKNSDGTTSLAPKGTKERIWSLKMGLQEDEDFVYISTSGWKTLATALGAESGPSLSRFAISGNRIQLTLPIYTLYQVQAPGGPAPIPTAAPIRFTCPTETLIPIFVRLLRSLVAETATVDKSAAYRVWAFETLMAFDNNDPAAKAALKSSTIAPALIPGLAGKMVASSGETDSAETCASRNFEDGDSFILEFGKKLGGDQTDWVMDVSMKGEAVVKPTISMPPVPTAPSPLFSQPAKFPGSAPTTSTAGESSSTGMFGMTTRAQTKKVAKTRGLVGLVNLGNTCFMNSATQCLSNTVELCDYFLSGVYREELNRDNPLGMHGQVAEAFGGVVESLWSPNPSSSFSPRQLKGTTSRFAPQFAGYGQHDTQEFIAFLLDGLHEDLNRIQKKPYVEKPDWKAGGGNKELAELGKECWGGYKKRNDSVIVDLFQGQLMSTLVCPECHKESITMDPFMYLTVPLPIAQHRELKYEYLSRDPEKPIVKGKLLIPANASFSQVKEKLSVLMKCNPNHLLGFDLWKNGIYAWYNDSDHNGEAKDHDVPVFQDVGVPTSTTRKSTGILPTDGSITVPVFTFRIQEGYRGRAGDIPDQGDIMPFFITLSRAEAADASAVREAIAKGYARFIEEEAYAGMWVPSGSKHAGVPSVQEEGEGASNGVAAGPEEHVNGNGDETKVAEIPVPSEGSELGSRPASPLNEIHTTLIRNNASSASLSTLASVKSGKIVPRGDLYKVHVADASTGEGGSSLGLFKSKDTVVPVYKGGSPRQASNSWSLLEARRKAKKNLLGRFTSGISSIVGGSSGEDAEASAANGTKEKEKEKEGASSALVVRPGEAIFCEWSIPAYQEYLQGGLRPEEEFVDPAIEKERAKKKEGKSISIEDCLDEFSKQETLGADDLWFCPVCKKHQAATKRLEIYKAPDILVICIKRFGSSRRLSDKLDNLVNFPIEGLDLEERIGERKIAKEMKLSAAEAKEFGMEGDDEESWVYDLYGVDNHFGGLGGGHYTAFCKNKEDGEWYNYDDSRVSPASVSGIQTRAAYLLFYRRRTVRPIGGISRIKAEEALSRNPSRAVSP</sequence>
<dbReference type="InterPro" id="IPR038765">
    <property type="entry name" value="Papain-like_cys_pep_sf"/>
</dbReference>
<dbReference type="Gene3D" id="3.90.70.10">
    <property type="entry name" value="Cysteine proteinases"/>
    <property type="match status" value="2"/>
</dbReference>
<feature type="compositionally biased region" description="Low complexity" evidence="8">
    <location>
        <begin position="424"/>
        <end position="439"/>
    </location>
</feature>
<dbReference type="GO" id="GO:0006508">
    <property type="term" value="P:proteolysis"/>
    <property type="evidence" value="ECO:0007669"/>
    <property type="project" value="UniProtKB-KW"/>
</dbReference>
<keyword evidence="11" id="KW-1185">Reference proteome</keyword>
<feature type="region of interest" description="Disordered" evidence="8">
    <location>
        <begin position="1"/>
        <end position="55"/>
    </location>
</feature>
<dbReference type="PANTHER" id="PTHR21646:SF24">
    <property type="entry name" value="UBIQUITIN CARBOXYL-TERMINAL HYDROLASE"/>
    <property type="match status" value="1"/>
</dbReference>
<gene>
    <name evidence="10" type="ORF">MKK02DRAFT_17076</name>
</gene>
<dbReference type="RefSeq" id="XP_052943606.1">
    <property type="nucleotide sequence ID" value="XM_053085730.1"/>
</dbReference>
<dbReference type="InterPro" id="IPR028889">
    <property type="entry name" value="USP"/>
</dbReference>
<feature type="region of interest" description="Disordered" evidence="8">
    <location>
        <begin position="62"/>
        <end position="81"/>
    </location>
</feature>
<comment type="similarity">
    <text evidence="2">Belongs to the peptidase C19 family.</text>
</comment>
<evidence type="ECO:0000256" key="7">
    <source>
        <dbReference type="ARBA" id="ARBA00022807"/>
    </source>
</evidence>
<dbReference type="GO" id="GO:0016579">
    <property type="term" value="P:protein deubiquitination"/>
    <property type="evidence" value="ECO:0007669"/>
    <property type="project" value="InterPro"/>
</dbReference>
<evidence type="ECO:0000256" key="5">
    <source>
        <dbReference type="ARBA" id="ARBA00022786"/>
    </source>
</evidence>
<evidence type="ECO:0000313" key="11">
    <source>
        <dbReference type="Proteomes" id="UP001164286"/>
    </source>
</evidence>
<reference evidence="10" key="1">
    <citation type="journal article" date="2022" name="G3 (Bethesda)">
        <title>High quality genome of the basidiomycete yeast Dioszegia hungarica PDD-24b-2 isolated from cloud water.</title>
        <authorList>
            <person name="Jarrige D."/>
            <person name="Haridas S."/>
            <person name="Bleykasten-Grosshans C."/>
            <person name="Joly M."/>
            <person name="Nadalig T."/>
            <person name="Sancelme M."/>
            <person name="Vuilleumier S."/>
            <person name="Grigoriev I.V."/>
            <person name="Amato P."/>
            <person name="Bringel F."/>
        </authorList>
    </citation>
    <scope>NUCLEOTIDE SEQUENCE</scope>
    <source>
        <strain evidence="10">PDD-24b-2</strain>
    </source>
</reference>
<feature type="compositionally biased region" description="Low complexity" evidence="8">
    <location>
        <begin position="17"/>
        <end position="30"/>
    </location>
</feature>
<evidence type="ECO:0000256" key="8">
    <source>
        <dbReference type="SAM" id="MobiDB-lite"/>
    </source>
</evidence>
<feature type="compositionally biased region" description="Basic and acidic residues" evidence="8">
    <location>
        <begin position="842"/>
        <end position="852"/>
    </location>
</feature>
<dbReference type="InterPro" id="IPR050185">
    <property type="entry name" value="Ub_carboxyl-term_hydrolase"/>
</dbReference>
<dbReference type="CDD" id="cd02674">
    <property type="entry name" value="Peptidase_C19R"/>
    <property type="match status" value="1"/>
</dbReference>
<evidence type="ECO:0000256" key="1">
    <source>
        <dbReference type="ARBA" id="ARBA00000707"/>
    </source>
</evidence>
<organism evidence="10 11">
    <name type="scientific">Dioszegia hungarica</name>
    <dbReference type="NCBI Taxonomy" id="4972"/>
    <lineage>
        <taxon>Eukaryota</taxon>
        <taxon>Fungi</taxon>
        <taxon>Dikarya</taxon>
        <taxon>Basidiomycota</taxon>
        <taxon>Agaricomycotina</taxon>
        <taxon>Tremellomycetes</taxon>
        <taxon>Tremellales</taxon>
        <taxon>Bulleribasidiaceae</taxon>
        <taxon>Dioszegia</taxon>
    </lineage>
</organism>
<feature type="region of interest" description="Disordered" evidence="8">
    <location>
        <begin position="420"/>
        <end position="441"/>
    </location>
</feature>
<dbReference type="EC" id="3.4.19.12" evidence="3"/>
<evidence type="ECO:0000256" key="3">
    <source>
        <dbReference type="ARBA" id="ARBA00012759"/>
    </source>
</evidence>
<dbReference type="InterPro" id="IPR018200">
    <property type="entry name" value="USP_CS"/>
</dbReference>
<dbReference type="AlphaFoldDB" id="A0AA38H6Z7"/>
<keyword evidence="5" id="KW-0833">Ubl conjugation pathway</keyword>
<dbReference type="SUPFAM" id="SSF54001">
    <property type="entry name" value="Cysteine proteinases"/>
    <property type="match status" value="1"/>
</dbReference>
<keyword evidence="7" id="KW-0788">Thiol protease</keyword>
<dbReference type="GO" id="GO:0004843">
    <property type="term" value="F:cysteine-type deubiquitinase activity"/>
    <property type="evidence" value="ECO:0007669"/>
    <property type="project" value="UniProtKB-EC"/>
</dbReference>
<evidence type="ECO:0000256" key="6">
    <source>
        <dbReference type="ARBA" id="ARBA00022801"/>
    </source>
</evidence>
<feature type="compositionally biased region" description="Basic and acidic residues" evidence="8">
    <location>
        <begin position="62"/>
        <end position="76"/>
    </location>
</feature>
<feature type="region of interest" description="Disordered" evidence="8">
    <location>
        <begin position="820"/>
        <end position="852"/>
    </location>
</feature>
<feature type="domain" description="USP" evidence="9">
    <location>
        <begin position="459"/>
        <end position="1223"/>
    </location>
</feature>
<keyword evidence="6" id="KW-0378">Hydrolase</keyword>
<dbReference type="PROSITE" id="PS00973">
    <property type="entry name" value="USP_2"/>
    <property type="match status" value="1"/>
</dbReference>
<comment type="caution">
    <text evidence="10">The sequence shown here is derived from an EMBL/GenBank/DDBJ whole genome shotgun (WGS) entry which is preliminary data.</text>
</comment>
<evidence type="ECO:0000313" key="10">
    <source>
        <dbReference type="EMBL" id="KAI9633829.1"/>
    </source>
</evidence>
<name>A0AA38H6Z7_9TREE</name>
<dbReference type="EMBL" id="JAKWFO010000008">
    <property type="protein sequence ID" value="KAI9633829.1"/>
    <property type="molecule type" value="Genomic_DNA"/>
</dbReference>
<feature type="region of interest" description="Disordered" evidence="8">
    <location>
        <begin position="979"/>
        <end position="1004"/>
    </location>
</feature>
<feature type="non-terminal residue" evidence="10">
    <location>
        <position position="1250"/>
    </location>
</feature>
<dbReference type="GeneID" id="77724931"/>
<proteinExistence type="inferred from homology"/>
<dbReference type="PROSITE" id="PS50235">
    <property type="entry name" value="USP_3"/>
    <property type="match status" value="1"/>
</dbReference>
<accession>A0AA38H6Z7</accession>
<evidence type="ECO:0000259" key="9">
    <source>
        <dbReference type="PROSITE" id="PS50235"/>
    </source>
</evidence>
<evidence type="ECO:0000256" key="4">
    <source>
        <dbReference type="ARBA" id="ARBA00022670"/>
    </source>
</evidence>
<comment type="catalytic activity">
    <reaction evidence="1">
        <text>Thiol-dependent hydrolysis of ester, thioester, amide, peptide and isopeptide bonds formed by the C-terminal Gly of ubiquitin (a 76-residue protein attached to proteins as an intracellular targeting signal).</text>
        <dbReference type="EC" id="3.4.19.12"/>
    </reaction>
</comment>
<dbReference type="PANTHER" id="PTHR21646">
    <property type="entry name" value="UBIQUITIN CARBOXYL-TERMINAL HYDROLASE"/>
    <property type="match status" value="1"/>
</dbReference>
<dbReference type="Proteomes" id="UP001164286">
    <property type="component" value="Unassembled WGS sequence"/>
</dbReference>